<dbReference type="InterPro" id="IPR010914">
    <property type="entry name" value="RsgA_GTPase_dom"/>
</dbReference>
<evidence type="ECO:0000259" key="3">
    <source>
        <dbReference type="PROSITE" id="PS50936"/>
    </source>
</evidence>
<evidence type="ECO:0000256" key="1">
    <source>
        <dbReference type="ARBA" id="ARBA00022741"/>
    </source>
</evidence>
<dbReference type="SUPFAM" id="SSF52540">
    <property type="entry name" value="P-loop containing nucleoside triphosphate hydrolases"/>
    <property type="match status" value="1"/>
</dbReference>
<protein>
    <submittedName>
        <fullName evidence="5">Ribosome small subunit-dependent GTPase A</fullName>
    </submittedName>
</protein>
<evidence type="ECO:0000313" key="5">
    <source>
        <dbReference type="EMBL" id="MCQ8129718.1"/>
    </source>
</evidence>
<dbReference type="RefSeq" id="WP_256616147.1">
    <property type="nucleotide sequence ID" value="NZ_JANIBK010000093.1"/>
</dbReference>
<accession>A0ABT1U796</accession>
<keyword evidence="6" id="KW-1185">Reference proteome</keyword>
<reference evidence="5 6" key="1">
    <citation type="submission" date="2022-07" db="EMBL/GenBank/DDBJ databases">
        <title>Methylomonas rivi sp. nov., Methylomonas rosea sp. nov., Methylomonas aureus sp. nov. and Methylomonas subterranea sp. nov., four novel methanotrophs isolated from a freshwater creek and the deep terrestrial subsurface.</title>
        <authorList>
            <person name="Abin C."/>
            <person name="Sankaranarayanan K."/>
            <person name="Garner C."/>
            <person name="Sindelar R."/>
            <person name="Kotary K."/>
            <person name="Garner R."/>
            <person name="Barclay S."/>
            <person name="Lawson P."/>
            <person name="Krumholz L."/>
        </authorList>
    </citation>
    <scope>NUCLEOTIDE SEQUENCE [LARGE SCALE GENOMIC DNA]</scope>
    <source>
        <strain evidence="5 6">WSC-6</strain>
    </source>
</reference>
<dbReference type="InterPro" id="IPR027417">
    <property type="entry name" value="P-loop_NTPase"/>
</dbReference>
<name>A0ABT1U796_9GAMM</name>
<evidence type="ECO:0000256" key="2">
    <source>
        <dbReference type="ARBA" id="ARBA00023134"/>
    </source>
</evidence>
<dbReference type="PROSITE" id="PS51721">
    <property type="entry name" value="G_CP"/>
    <property type="match status" value="1"/>
</dbReference>
<organism evidence="5 6">
    <name type="scientific">Methylomonas rivi</name>
    <dbReference type="NCBI Taxonomy" id="2952226"/>
    <lineage>
        <taxon>Bacteria</taxon>
        <taxon>Pseudomonadati</taxon>
        <taxon>Pseudomonadota</taxon>
        <taxon>Gammaproteobacteria</taxon>
        <taxon>Methylococcales</taxon>
        <taxon>Methylococcaceae</taxon>
        <taxon>Methylomonas</taxon>
    </lineage>
</organism>
<keyword evidence="2" id="KW-0342">GTP-binding</keyword>
<dbReference type="Gene3D" id="1.10.40.50">
    <property type="entry name" value="Probable gtpase engc, domain 3"/>
    <property type="match status" value="1"/>
</dbReference>
<dbReference type="InterPro" id="IPR004881">
    <property type="entry name" value="Ribosome_biogen_GTPase_RsgA"/>
</dbReference>
<dbReference type="NCBIfam" id="TIGR00157">
    <property type="entry name" value="ribosome small subunit-dependent GTPase A"/>
    <property type="match status" value="1"/>
</dbReference>
<dbReference type="InterPro" id="IPR030378">
    <property type="entry name" value="G_CP_dom"/>
</dbReference>
<evidence type="ECO:0000259" key="4">
    <source>
        <dbReference type="PROSITE" id="PS51721"/>
    </source>
</evidence>
<dbReference type="Proteomes" id="UP001524586">
    <property type="component" value="Unassembled WGS sequence"/>
</dbReference>
<dbReference type="PANTHER" id="PTHR32120:SF11">
    <property type="entry name" value="SMALL RIBOSOMAL SUBUNIT BIOGENESIS GTPASE RSGA 1, MITOCHONDRIAL-RELATED"/>
    <property type="match status" value="1"/>
</dbReference>
<gene>
    <name evidence="5" type="primary">rsgA</name>
    <name evidence="5" type="ORF">NP596_14755</name>
</gene>
<dbReference type="PROSITE" id="PS50936">
    <property type="entry name" value="ENGC_GTPASE"/>
    <property type="match status" value="1"/>
</dbReference>
<dbReference type="Pfam" id="PF03193">
    <property type="entry name" value="RsgA_GTPase"/>
    <property type="match status" value="1"/>
</dbReference>
<feature type="domain" description="EngC GTPase" evidence="3">
    <location>
        <begin position="11"/>
        <end position="157"/>
    </location>
</feature>
<feature type="domain" description="CP-type G" evidence="4">
    <location>
        <begin position="1"/>
        <end position="159"/>
    </location>
</feature>
<keyword evidence="1" id="KW-0547">Nucleotide-binding</keyword>
<proteinExistence type="predicted"/>
<dbReference type="CDD" id="cd01854">
    <property type="entry name" value="YjeQ_EngC"/>
    <property type="match status" value="1"/>
</dbReference>
<feature type="non-terminal residue" evidence="5">
    <location>
        <position position="1"/>
    </location>
</feature>
<dbReference type="EMBL" id="JANIBK010000093">
    <property type="protein sequence ID" value="MCQ8129718.1"/>
    <property type="molecule type" value="Genomic_DNA"/>
</dbReference>
<comment type="caution">
    <text evidence="5">The sequence shown here is derived from an EMBL/GenBank/DDBJ whole genome shotgun (WGS) entry which is preliminary data.</text>
</comment>
<evidence type="ECO:0000313" key="6">
    <source>
        <dbReference type="Proteomes" id="UP001524586"/>
    </source>
</evidence>
<sequence>SRGDRIRPVAANIDTIFVVFAAEPDCDFLLLDQYLAVCENCNIDASLVFNKIDLPCSESVELELQNYLALGYALYRVSANKQIGVDILRQVLSTQTSMFAGQSGVGKSSLTNTLLPDKTLKINGVSETTRHGRHTTTAATLYHLPSGGDLIDSPGVAIFGLAGLSEAQLAWGYREFHPFVGKCRFNDCRHVNDKDCAVRAAAENGRIPRSRYQRFLKLREKMPPANRG</sequence>
<dbReference type="Gene3D" id="3.40.50.300">
    <property type="entry name" value="P-loop containing nucleotide triphosphate hydrolases"/>
    <property type="match status" value="1"/>
</dbReference>
<dbReference type="PANTHER" id="PTHR32120">
    <property type="entry name" value="SMALL RIBOSOMAL SUBUNIT BIOGENESIS GTPASE RSGA"/>
    <property type="match status" value="1"/>
</dbReference>